<reference evidence="5" key="1">
    <citation type="submission" date="2022-07" db="EMBL/GenBank/DDBJ databases">
        <authorList>
            <person name="Criscuolo A."/>
        </authorList>
    </citation>
    <scope>NUCLEOTIDE SEQUENCE</scope>
    <source>
        <strain evidence="5">CIP111854</strain>
    </source>
</reference>
<dbReference type="Pfam" id="PF06445">
    <property type="entry name" value="GyrI-like"/>
    <property type="match status" value="1"/>
</dbReference>
<dbReference type="SMART" id="SM00342">
    <property type="entry name" value="HTH_ARAC"/>
    <property type="match status" value="1"/>
</dbReference>
<dbReference type="SUPFAM" id="SSF55136">
    <property type="entry name" value="Probable bacterial effector-binding domain"/>
    <property type="match status" value="1"/>
</dbReference>
<keyword evidence="3" id="KW-0804">Transcription</keyword>
<dbReference type="Pfam" id="PF12833">
    <property type="entry name" value="HTH_18"/>
    <property type="match status" value="1"/>
</dbReference>
<dbReference type="InterPro" id="IPR050908">
    <property type="entry name" value="SmbC-like"/>
</dbReference>
<evidence type="ECO:0000256" key="3">
    <source>
        <dbReference type="ARBA" id="ARBA00023163"/>
    </source>
</evidence>
<organism evidence="5 6">
    <name type="scientific">Pseudoalteromonas holothuriae</name>
    <dbReference type="NCBI Taxonomy" id="2963714"/>
    <lineage>
        <taxon>Bacteria</taxon>
        <taxon>Pseudomonadati</taxon>
        <taxon>Pseudomonadota</taxon>
        <taxon>Gammaproteobacteria</taxon>
        <taxon>Alteromonadales</taxon>
        <taxon>Pseudoalteromonadaceae</taxon>
        <taxon>Pseudoalteromonas</taxon>
    </lineage>
</organism>
<dbReference type="AlphaFoldDB" id="A0A9W4R2V0"/>
<keyword evidence="2" id="KW-0238">DNA-binding</keyword>
<dbReference type="EMBL" id="CAMAPC010000016">
    <property type="protein sequence ID" value="CAH9063884.1"/>
    <property type="molecule type" value="Genomic_DNA"/>
</dbReference>
<dbReference type="Gene3D" id="1.10.10.60">
    <property type="entry name" value="Homeodomain-like"/>
    <property type="match status" value="2"/>
</dbReference>
<dbReference type="PANTHER" id="PTHR40055">
    <property type="entry name" value="TRANSCRIPTIONAL REGULATOR YGIV-RELATED"/>
    <property type="match status" value="1"/>
</dbReference>
<dbReference type="SUPFAM" id="SSF46689">
    <property type="entry name" value="Homeodomain-like"/>
    <property type="match status" value="2"/>
</dbReference>
<dbReference type="PROSITE" id="PS01124">
    <property type="entry name" value="HTH_ARAC_FAMILY_2"/>
    <property type="match status" value="1"/>
</dbReference>
<dbReference type="Proteomes" id="UP001152467">
    <property type="component" value="Unassembled WGS sequence"/>
</dbReference>
<dbReference type="GO" id="GO:0043565">
    <property type="term" value="F:sequence-specific DNA binding"/>
    <property type="evidence" value="ECO:0007669"/>
    <property type="project" value="InterPro"/>
</dbReference>
<evidence type="ECO:0000313" key="5">
    <source>
        <dbReference type="EMBL" id="CAH9063884.1"/>
    </source>
</evidence>
<dbReference type="InterPro" id="IPR029442">
    <property type="entry name" value="GyrI-like"/>
</dbReference>
<protein>
    <submittedName>
        <fullName evidence="5">HTH-type transcriptional activator RhaS</fullName>
    </submittedName>
</protein>
<evidence type="ECO:0000259" key="4">
    <source>
        <dbReference type="PROSITE" id="PS01124"/>
    </source>
</evidence>
<proteinExistence type="predicted"/>
<evidence type="ECO:0000256" key="2">
    <source>
        <dbReference type="ARBA" id="ARBA00023125"/>
    </source>
</evidence>
<dbReference type="Gene3D" id="3.20.80.10">
    <property type="entry name" value="Regulatory factor, effector binding domain"/>
    <property type="match status" value="1"/>
</dbReference>
<dbReference type="PANTHER" id="PTHR40055:SF1">
    <property type="entry name" value="TRANSCRIPTIONAL REGULATOR YGIV-RELATED"/>
    <property type="match status" value="1"/>
</dbReference>
<dbReference type="SMART" id="SM00871">
    <property type="entry name" value="AraC_E_bind"/>
    <property type="match status" value="1"/>
</dbReference>
<dbReference type="RefSeq" id="WP_261626841.1">
    <property type="nucleotide sequence ID" value="NZ_CAMAPC010000016.1"/>
</dbReference>
<gene>
    <name evidence="5" type="primary">rhaS_2</name>
    <name evidence="5" type="ORF">PSECIP111854_03313</name>
</gene>
<dbReference type="InterPro" id="IPR011256">
    <property type="entry name" value="Reg_factor_effector_dom_sf"/>
</dbReference>
<keyword evidence="1" id="KW-0805">Transcription regulation</keyword>
<sequence>MSNEDALEKRIKRVCDYINHNLDLQLDLTLLSEVAALSRYHFHRVFLAYTGVSVVKFLQLARFKRASFQLAFELDTKITDIALGAQFDSSEAFARAFKRTFKQTPSQFRQTPNWPNWYRVFEFTLPAVEEDSVKVLTVAFEQTPIAYLMHQGDPQRVYESAAKFVAWRRQSRRSAIANSRTFGIPNGDPNIMEEQAFKFKICGSLHHGSTNITENEFGVKEGIIPAMRCAKATHFGSHDTLETTIYALYQHWLPKSGEQLGSHPCFFEYLNLIHEVDECDLRTDVYLPLA</sequence>
<dbReference type="InterPro" id="IPR009057">
    <property type="entry name" value="Homeodomain-like_sf"/>
</dbReference>
<dbReference type="InterPro" id="IPR010499">
    <property type="entry name" value="AraC_E-bd"/>
</dbReference>
<dbReference type="PRINTS" id="PR00032">
    <property type="entry name" value="HTHARAC"/>
</dbReference>
<accession>A0A9W4R2V0</accession>
<feature type="domain" description="HTH araC/xylS-type" evidence="4">
    <location>
        <begin position="12"/>
        <end position="111"/>
    </location>
</feature>
<evidence type="ECO:0000256" key="1">
    <source>
        <dbReference type="ARBA" id="ARBA00023015"/>
    </source>
</evidence>
<dbReference type="InterPro" id="IPR018060">
    <property type="entry name" value="HTH_AraC"/>
</dbReference>
<dbReference type="InterPro" id="IPR020449">
    <property type="entry name" value="Tscrpt_reg_AraC-type_HTH"/>
</dbReference>
<keyword evidence="6" id="KW-1185">Reference proteome</keyword>
<dbReference type="GO" id="GO:0003700">
    <property type="term" value="F:DNA-binding transcription factor activity"/>
    <property type="evidence" value="ECO:0007669"/>
    <property type="project" value="InterPro"/>
</dbReference>
<name>A0A9W4R2V0_9GAMM</name>
<comment type="caution">
    <text evidence="5">The sequence shown here is derived from an EMBL/GenBank/DDBJ whole genome shotgun (WGS) entry which is preliminary data.</text>
</comment>
<evidence type="ECO:0000313" key="6">
    <source>
        <dbReference type="Proteomes" id="UP001152467"/>
    </source>
</evidence>